<proteinExistence type="predicted"/>
<comment type="caution">
    <text evidence="2">The sequence shown here is derived from an EMBL/GenBank/DDBJ whole genome shotgun (WGS) entry which is preliminary data.</text>
</comment>
<gene>
    <name evidence="2" type="ORF">GIB67_020971</name>
</gene>
<evidence type="ECO:0000256" key="1">
    <source>
        <dbReference type="SAM" id="MobiDB-lite"/>
    </source>
</evidence>
<dbReference type="AlphaFoldDB" id="A0A7J7M813"/>
<evidence type="ECO:0000313" key="2">
    <source>
        <dbReference type="EMBL" id="KAF6150888.1"/>
    </source>
</evidence>
<dbReference type="EMBL" id="JACGCM010001726">
    <property type="protein sequence ID" value="KAF6150888.1"/>
    <property type="molecule type" value="Genomic_DNA"/>
</dbReference>
<sequence>MRMLLQVPNGNYEYYLGDRCWRQLTGTAGIPLDPPLNMSPHLSPTDLLVMRQASFVYCDQFVIREERETYASYWANKTYEVGHLLIDSHRMGNIDLFGPTALRAGRREMLPIHHLRDPPPMSSFYDTEELWPLTHGMQRLALAEAARDAQTNQDLTDKNVALIRNMDSLNDQLYSHNLHLRRGNEVRAVPLPPGGGARTRQGTREHGPRTRGIGSSRKG</sequence>
<reference evidence="2 3" key="1">
    <citation type="journal article" date="2020" name="IScience">
        <title>Genome Sequencing of the Endangered Kingdonia uniflora (Circaeasteraceae, Ranunculales) Reveals Potential Mechanisms of Evolutionary Specialization.</title>
        <authorList>
            <person name="Sun Y."/>
            <person name="Deng T."/>
            <person name="Zhang A."/>
            <person name="Moore M.J."/>
            <person name="Landis J.B."/>
            <person name="Lin N."/>
            <person name="Zhang H."/>
            <person name="Zhang X."/>
            <person name="Huang J."/>
            <person name="Zhang X."/>
            <person name="Sun H."/>
            <person name="Wang H."/>
        </authorList>
    </citation>
    <scope>NUCLEOTIDE SEQUENCE [LARGE SCALE GENOMIC DNA]</scope>
    <source>
        <strain evidence="2">TB1705</strain>
        <tissue evidence="2">Leaf</tissue>
    </source>
</reference>
<feature type="region of interest" description="Disordered" evidence="1">
    <location>
        <begin position="186"/>
        <end position="219"/>
    </location>
</feature>
<name>A0A7J7M813_9MAGN</name>
<organism evidence="2 3">
    <name type="scientific">Kingdonia uniflora</name>
    <dbReference type="NCBI Taxonomy" id="39325"/>
    <lineage>
        <taxon>Eukaryota</taxon>
        <taxon>Viridiplantae</taxon>
        <taxon>Streptophyta</taxon>
        <taxon>Embryophyta</taxon>
        <taxon>Tracheophyta</taxon>
        <taxon>Spermatophyta</taxon>
        <taxon>Magnoliopsida</taxon>
        <taxon>Ranunculales</taxon>
        <taxon>Circaeasteraceae</taxon>
        <taxon>Kingdonia</taxon>
    </lineage>
</organism>
<evidence type="ECO:0000313" key="3">
    <source>
        <dbReference type="Proteomes" id="UP000541444"/>
    </source>
</evidence>
<accession>A0A7J7M813</accession>
<protein>
    <submittedName>
        <fullName evidence="2">Uncharacterized protein</fullName>
    </submittedName>
</protein>
<keyword evidence="3" id="KW-1185">Reference proteome</keyword>
<dbReference type="Proteomes" id="UP000541444">
    <property type="component" value="Unassembled WGS sequence"/>
</dbReference>